<accession>A0ABT2AS92</accession>
<evidence type="ECO:0008006" key="3">
    <source>
        <dbReference type="Google" id="ProtNLM"/>
    </source>
</evidence>
<dbReference type="InterPro" id="IPR058240">
    <property type="entry name" value="rSAM_sf"/>
</dbReference>
<organism evidence="1 2">
    <name type="scientific">Massilia agri</name>
    <dbReference type="NCBI Taxonomy" id="1886785"/>
    <lineage>
        <taxon>Bacteria</taxon>
        <taxon>Pseudomonadati</taxon>
        <taxon>Pseudomonadota</taxon>
        <taxon>Betaproteobacteria</taxon>
        <taxon>Burkholderiales</taxon>
        <taxon>Oxalobacteraceae</taxon>
        <taxon>Telluria group</taxon>
        <taxon>Massilia</taxon>
    </lineage>
</organism>
<evidence type="ECO:0000313" key="2">
    <source>
        <dbReference type="Proteomes" id="UP001206572"/>
    </source>
</evidence>
<evidence type="ECO:0000313" key="1">
    <source>
        <dbReference type="EMBL" id="MCS0599124.1"/>
    </source>
</evidence>
<proteinExistence type="predicted"/>
<name>A0ABT2AS92_9BURK</name>
<dbReference type="RefSeq" id="WP_258830124.1">
    <property type="nucleotide sequence ID" value="NZ_JANUHA010000023.1"/>
</dbReference>
<dbReference type="EMBL" id="JANUHA010000023">
    <property type="protein sequence ID" value="MCS0599124.1"/>
    <property type="molecule type" value="Genomic_DNA"/>
</dbReference>
<reference evidence="1 2" key="1">
    <citation type="submission" date="2022-08" db="EMBL/GenBank/DDBJ databases">
        <title>Reclassification of Massilia species as members of the genera Telluria, Duganella, Pseudoduganella, Mokoshia gen. nov. and Zemynaea gen. nov. using orthogonal and non-orthogonal genome-based approaches.</title>
        <authorList>
            <person name="Bowman J.P."/>
        </authorList>
    </citation>
    <scope>NUCLEOTIDE SEQUENCE [LARGE SCALE GENOMIC DNA]</scope>
    <source>
        <strain evidence="1 2">JCM 31661</strain>
    </source>
</reference>
<keyword evidence="2" id="KW-1185">Reference proteome</keyword>
<protein>
    <recommendedName>
        <fullName evidence="3">SRPBCC family protein</fullName>
    </recommendedName>
</protein>
<dbReference type="SUPFAM" id="SSF102114">
    <property type="entry name" value="Radical SAM enzymes"/>
    <property type="match status" value="1"/>
</dbReference>
<comment type="caution">
    <text evidence="1">The sequence shown here is derived from an EMBL/GenBank/DDBJ whole genome shotgun (WGS) entry which is preliminary data.</text>
</comment>
<dbReference type="Proteomes" id="UP001206572">
    <property type="component" value="Unassembled WGS sequence"/>
</dbReference>
<sequence>MATYVVGFEEETDADYWRSLRHLLRYDPDQIQMLYVTPHRWTPFFETVAERRVIETDTRRWDYKHQVLATARVPPWRIFMWVKSIEVIMQLRPRALLRVLFGKDRHVRHGMRWYTRMGRRVWFHEVLDFVRGKRLRDSTLTLRRFLGESLAGNEESMARRRPVRVPVKAAGPASLG</sequence>
<gene>
    <name evidence="1" type="ORF">NX780_22515</name>
</gene>